<organism evidence="5 6">
    <name type="scientific">Acrasis kona</name>
    <dbReference type="NCBI Taxonomy" id="1008807"/>
    <lineage>
        <taxon>Eukaryota</taxon>
        <taxon>Discoba</taxon>
        <taxon>Heterolobosea</taxon>
        <taxon>Tetramitia</taxon>
        <taxon>Eutetramitia</taxon>
        <taxon>Acrasidae</taxon>
        <taxon>Acrasis</taxon>
    </lineage>
</organism>
<dbReference type="FunFam" id="2.130.10.10:FF:000012">
    <property type="entry name" value="Putative pleiotropic regulator 1"/>
    <property type="match status" value="1"/>
</dbReference>
<feature type="repeat" description="WD" evidence="4">
    <location>
        <begin position="417"/>
        <end position="458"/>
    </location>
</feature>
<evidence type="ECO:0000256" key="4">
    <source>
        <dbReference type="PROSITE-ProRule" id="PRU00221"/>
    </source>
</evidence>
<evidence type="ECO:0000313" key="6">
    <source>
        <dbReference type="Proteomes" id="UP001431209"/>
    </source>
</evidence>
<feature type="repeat" description="WD" evidence="4">
    <location>
        <begin position="368"/>
        <end position="408"/>
    </location>
</feature>
<feature type="repeat" description="WD" evidence="4">
    <location>
        <begin position="243"/>
        <end position="284"/>
    </location>
</feature>
<sequence>MATQHESVPPTDEDIKQRINQQIQLTQSLFKETEKTTFPQSLKVSVKLQDEYGDVLHLAQNASEVDVTDMISPLIQQSVEKKKTNKTLPQKRLSSAIVLADIASDKSSKEEGQSGNILSSSELVQFNDTKSLALREKRQKREWNNKPTWHAPWKLMRVISGHNGWVRSIAVDCSNEWFAAGGTDRTIKVHDLASGQLKLTLTGHISAIRGLAVSARHPYLFSVGEDKTVKCWDLEKNKCVRQYHGHLSAVYCCALHPTLDVLVTGGRDSSARVWDLRTKEQIFLLSGHGDTVGSVIAQSCDPQIVTGSQDSTVRLWDLRTGKTRATLTNHKKSVRALAVHPNEYTFASASSDHLKKWQCPDGVFLQNFTGHEKIINTISVNADNVLVSGSDDGGLYFWDWNSGYNFHKTQTIPQPGSLDSEAGIFCSTFDQSGSRLLTGEADKTIKVWKEDETATPETHPIDWKPQRNLKRY</sequence>
<dbReference type="GO" id="GO:0071011">
    <property type="term" value="C:precatalytic spliceosome"/>
    <property type="evidence" value="ECO:0007669"/>
    <property type="project" value="TreeGrafter"/>
</dbReference>
<feature type="repeat" description="WD" evidence="4">
    <location>
        <begin position="159"/>
        <end position="200"/>
    </location>
</feature>
<dbReference type="CDD" id="cd00200">
    <property type="entry name" value="WD40"/>
    <property type="match status" value="1"/>
</dbReference>
<name>A0AAW2ZBF3_9EUKA</name>
<comment type="similarity">
    <text evidence="3">Belongs to the WD repeat PRL1/PRL2 family.</text>
</comment>
<dbReference type="PROSITE" id="PS50082">
    <property type="entry name" value="WD_REPEATS_2"/>
    <property type="match status" value="6"/>
</dbReference>
<accession>A0AAW2ZBF3</accession>
<dbReference type="InterPro" id="IPR015943">
    <property type="entry name" value="WD40/YVTN_repeat-like_dom_sf"/>
</dbReference>
<keyword evidence="2" id="KW-0677">Repeat</keyword>
<dbReference type="SMART" id="SM00320">
    <property type="entry name" value="WD40"/>
    <property type="match status" value="7"/>
</dbReference>
<proteinExistence type="inferred from homology"/>
<dbReference type="InterPro" id="IPR036322">
    <property type="entry name" value="WD40_repeat_dom_sf"/>
</dbReference>
<gene>
    <name evidence="5" type="ORF">AKO1_012064</name>
</gene>
<dbReference type="PRINTS" id="PR00320">
    <property type="entry name" value="GPROTEINBRPT"/>
</dbReference>
<dbReference type="PROSITE" id="PS50294">
    <property type="entry name" value="WD_REPEATS_REGION"/>
    <property type="match status" value="4"/>
</dbReference>
<protein>
    <submittedName>
        <fullName evidence="5">Pre-mRNA splicing factor prp46</fullName>
    </submittedName>
</protein>
<dbReference type="SUPFAM" id="SSF50978">
    <property type="entry name" value="WD40 repeat-like"/>
    <property type="match status" value="1"/>
</dbReference>
<comment type="caution">
    <text evidence="5">The sequence shown here is derived from an EMBL/GenBank/DDBJ whole genome shotgun (WGS) entry which is preliminary data.</text>
</comment>
<dbReference type="GO" id="GO:0000974">
    <property type="term" value="C:Prp19 complex"/>
    <property type="evidence" value="ECO:0007669"/>
    <property type="project" value="TreeGrafter"/>
</dbReference>
<dbReference type="Proteomes" id="UP001431209">
    <property type="component" value="Unassembled WGS sequence"/>
</dbReference>
<dbReference type="PROSITE" id="PS00678">
    <property type="entry name" value="WD_REPEATS_1"/>
    <property type="match status" value="2"/>
</dbReference>
<evidence type="ECO:0000256" key="3">
    <source>
        <dbReference type="ARBA" id="ARBA00025726"/>
    </source>
</evidence>
<dbReference type="PANTHER" id="PTHR19923:SF0">
    <property type="entry name" value="PLEIOTROPIC REGULATOR 1"/>
    <property type="match status" value="1"/>
</dbReference>
<evidence type="ECO:0000256" key="1">
    <source>
        <dbReference type="ARBA" id="ARBA00022574"/>
    </source>
</evidence>
<keyword evidence="1 4" id="KW-0853">WD repeat</keyword>
<dbReference type="GO" id="GO:0000398">
    <property type="term" value="P:mRNA splicing, via spliceosome"/>
    <property type="evidence" value="ECO:0007669"/>
    <property type="project" value="InterPro"/>
</dbReference>
<dbReference type="AlphaFoldDB" id="A0AAW2ZBF3"/>
<keyword evidence="6" id="KW-1185">Reference proteome</keyword>
<feature type="repeat" description="WD" evidence="4">
    <location>
        <begin position="285"/>
        <end position="326"/>
    </location>
</feature>
<evidence type="ECO:0000313" key="5">
    <source>
        <dbReference type="EMBL" id="KAL0486658.1"/>
    </source>
</evidence>
<dbReference type="EMBL" id="JAOPGA020001253">
    <property type="protein sequence ID" value="KAL0486658.1"/>
    <property type="molecule type" value="Genomic_DNA"/>
</dbReference>
<dbReference type="InterPro" id="IPR019775">
    <property type="entry name" value="WD40_repeat_CS"/>
</dbReference>
<dbReference type="PANTHER" id="PTHR19923">
    <property type="entry name" value="WD40 REPEAT PROTEINPRL1/PRL2-RELATED"/>
    <property type="match status" value="1"/>
</dbReference>
<dbReference type="Pfam" id="PF00400">
    <property type="entry name" value="WD40"/>
    <property type="match status" value="7"/>
</dbReference>
<reference evidence="5 6" key="1">
    <citation type="submission" date="2024-03" db="EMBL/GenBank/DDBJ databases">
        <title>The Acrasis kona genome and developmental transcriptomes reveal deep origins of eukaryotic multicellular pathways.</title>
        <authorList>
            <person name="Sheikh S."/>
            <person name="Fu C.-J."/>
            <person name="Brown M.W."/>
            <person name="Baldauf S.L."/>
        </authorList>
    </citation>
    <scope>NUCLEOTIDE SEQUENCE [LARGE SCALE GENOMIC DNA]</scope>
    <source>
        <strain evidence="5 6">ATCC MYA-3509</strain>
    </source>
</reference>
<evidence type="ECO:0000256" key="2">
    <source>
        <dbReference type="ARBA" id="ARBA00022737"/>
    </source>
</evidence>
<dbReference type="InterPro" id="IPR001680">
    <property type="entry name" value="WD40_rpt"/>
</dbReference>
<dbReference type="Gene3D" id="2.130.10.10">
    <property type="entry name" value="YVTN repeat-like/Quinoprotein amine dehydrogenase"/>
    <property type="match status" value="1"/>
</dbReference>
<feature type="repeat" description="WD" evidence="4">
    <location>
        <begin position="201"/>
        <end position="242"/>
    </location>
</feature>
<dbReference type="GO" id="GO:0071013">
    <property type="term" value="C:catalytic step 2 spliceosome"/>
    <property type="evidence" value="ECO:0007669"/>
    <property type="project" value="TreeGrafter"/>
</dbReference>
<dbReference type="InterPro" id="IPR045241">
    <property type="entry name" value="Prp46/PLRG1-like"/>
</dbReference>
<dbReference type="InterPro" id="IPR020472">
    <property type="entry name" value="WD40_PAC1"/>
</dbReference>